<dbReference type="GO" id="GO:0005524">
    <property type="term" value="F:ATP binding"/>
    <property type="evidence" value="ECO:0007669"/>
    <property type="project" value="UniProtKB-KW"/>
</dbReference>
<protein>
    <submittedName>
        <fullName evidence="7">UDP-N-acetylmuramoylalanine--D-glutamate ligase</fullName>
        <ecNumber evidence="7">6.3.2.9</ecNumber>
    </submittedName>
</protein>
<gene>
    <name evidence="7" type="primary">murD_3</name>
    <name evidence="6" type="ORF">ASJ82_06360</name>
    <name evidence="7" type="ORF">MSCUN_05100</name>
</gene>
<dbReference type="InterPro" id="IPR018109">
    <property type="entry name" value="Folylpolyglutamate_synth_CS"/>
</dbReference>
<dbReference type="Proteomes" id="UP000217528">
    <property type="component" value="Unassembled WGS sequence"/>
</dbReference>
<dbReference type="InterPro" id="IPR013221">
    <property type="entry name" value="Mur_ligase_cen"/>
</dbReference>
<evidence type="ECO:0000256" key="2">
    <source>
        <dbReference type="ARBA" id="ARBA00022741"/>
    </source>
</evidence>
<evidence type="ECO:0000259" key="5">
    <source>
        <dbReference type="Pfam" id="PF08245"/>
    </source>
</evidence>
<dbReference type="GO" id="GO:0008764">
    <property type="term" value="F:UDP-N-acetylmuramoylalanine-D-glutamate ligase activity"/>
    <property type="evidence" value="ECO:0007669"/>
    <property type="project" value="UniProtKB-EC"/>
</dbReference>
<dbReference type="PANTHER" id="PTHR43445">
    <property type="entry name" value="UDP-N-ACETYLMURAMATE--L-ALANINE LIGASE-RELATED"/>
    <property type="match status" value="1"/>
</dbReference>
<dbReference type="Gene3D" id="3.40.1190.10">
    <property type="entry name" value="Mur-like, catalytic domain"/>
    <property type="match status" value="1"/>
</dbReference>
<dbReference type="InterPro" id="IPR036565">
    <property type="entry name" value="Mur-like_cat_sf"/>
</dbReference>
<feature type="domain" description="Mur ligase central" evidence="5">
    <location>
        <begin position="132"/>
        <end position="357"/>
    </location>
</feature>
<dbReference type="SUPFAM" id="SSF51984">
    <property type="entry name" value="MurCD N-terminal domain"/>
    <property type="match status" value="1"/>
</dbReference>
<evidence type="ECO:0000259" key="4">
    <source>
        <dbReference type="Pfam" id="PF02875"/>
    </source>
</evidence>
<evidence type="ECO:0000313" key="7">
    <source>
        <dbReference type="EMBL" id="PWL08580.1"/>
    </source>
</evidence>
<name>A0A2A2HBA2_9EURY</name>
<dbReference type="InterPro" id="IPR036615">
    <property type="entry name" value="Mur_ligase_C_dom_sf"/>
</dbReference>
<dbReference type="EC" id="6.3.2.9" evidence="7"/>
<dbReference type="SUPFAM" id="SSF53623">
    <property type="entry name" value="MurD-like peptide ligases, catalytic domain"/>
    <property type="match status" value="1"/>
</dbReference>
<dbReference type="InterPro" id="IPR004101">
    <property type="entry name" value="Mur_ligase_C"/>
</dbReference>
<dbReference type="InterPro" id="IPR050061">
    <property type="entry name" value="MurCDEF_pg_biosynth"/>
</dbReference>
<dbReference type="Pfam" id="PF02875">
    <property type="entry name" value="Mur_ligase_C"/>
    <property type="match status" value="1"/>
</dbReference>
<dbReference type="EMBL" id="LMVN01000026">
    <property type="protein sequence ID" value="PAV06771.1"/>
    <property type="molecule type" value="Genomic_DNA"/>
</dbReference>
<dbReference type="PANTHER" id="PTHR43445:SF3">
    <property type="entry name" value="UDP-N-ACETYLMURAMATE--L-ALANINE LIGASE"/>
    <property type="match status" value="1"/>
</dbReference>
<evidence type="ECO:0000313" key="8">
    <source>
        <dbReference type="Proteomes" id="UP000217528"/>
    </source>
</evidence>
<dbReference type="PROSITE" id="PS01011">
    <property type="entry name" value="FOLYLPOLYGLU_SYNT_1"/>
    <property type="match status" value="1"/>
</dbReference>
<evidence type="ECO:0000313" key="9">
    <source>
        <dbReference type="Proteomes" id="UP000246004"/>
    </source>
</evidence>
<dbReference type="SUPFAM" id="SSF53244">
    <property type="entry name" value="MurD-like peptide ligases, peptide-binding domain"/>
    <property type="match status" value="1"/>
</dbReference>
<dbReference type="GO" id="GO:0004326">
    <property type="term" value="F:tetrahydrofolylpolyglutamate synthase activity"/>
    <property type="evidence" value="ECO:0007669"/>
    <property type="project" value="InterPro"/>
</dbReference>
<keyword evidence="1 7" id="KW-0436">Ligase</keyword>
<evidence type="ECO:0000256" key="1">
    <source>
        <dbReference type="ARBA" id="ARBA00022598"/>
    </source>
</evidence>
<reference evidence="6 8" key="2">
    <citation type="journal article" date="2017" name="BMC Genomics">
        <title>Genomic analysis of methanogenic archaea reveals a shift towards energy conservation.</title>
        <authorList>
            <person name="Gilmore S.P."/>
            <person name="Henske J.K."/>
            <person name="Sexton J.A."/>
            <person name="Solomon K.V."/>
            <person name="Seppala S."/>
            <person name="Yoo J.I."/>
            <person name="Huyett L.M."/>
            <person name="Pressman A."/>
            <person name="Cogan J.Z."/>
            <person name="Kivenson V."/>
            <person name="Peng X."/>
            <person name="Tan Y."/>
            <person name="Valentine D.L."/>
            <person name="O'Malley M.A."/>
        </authorList>
    </citation>
    <scope>NUCLEOTIDE SEQUENCE [LARGE SCALE GENOMIC DNA]</scope>
    <source>
        <strain evidence="6 8">1R-7</strain>
    </source>
</reference>
<dbReference type="AlphaFoldDB" id="A0A2A2HBA2"/>
<keyword evidence="8" id="KW-1185">Reference proteome</keyword>
<evidence type="ECO:0000313" key="6">
    <source>
        <dbReference type="EMBL" id="PAV06771.1"/>
    </source>
</evidence>
<keyword evidence="2" id="KW-0547">Nucleotide-binding</keyword>
<comment type="caution">
    <text evidence="6">The sequence shown here is derived from an EMBL/GenBank/DDBJ whole genome shotgun (WGS) entry which is preliminary data.</text>
</comment>
<dbReference type="Proteomes" id="UP000246004">
    <property type="component" value="Unassembled WGS sequence"/>
</dbReference>
<keyword evidence="3" id="KW-0067">ATP-binding</keyword>
<reference evidence="7 9" key="1">
    <citation type="submission" date="2016-04" db="EMBL/GenBank/DDBJ databases">
        <title>Genome sequence of Methanosphaera cuniculi DSM 4103.</title>
        <authorList>
            <person name="Poehlein A."/>
            <person name="Seedorf H."/>
            <person name="Daniel R."/>
        </authorList>
    </citation>
    <scope>NUCLEOTIDE SEQUENCE [LARGE SCALE GENOMIC DNA]</scope>
    <source>
        <strain evidence="7 9">DSM 4103</strain>
    </source>
</reference>
<dbReference type="Pfam" id="PF08245">
    <property type="entry name" value="Mur_ligase_M"/>
    <property type="match status" value="1"/>
</dbReference>
<dbReference type="EMBL" id="LWMS01000011">
    <property type="protein sequence ID" value="PWL08580.1"/>
    <property type="molecule type" value="Genomic_DNA"/>
</dbReference>
<feature type="domain" description="Mur ligase C-terminal" evidence="4">
    <location>
        <begin position="380"/>
        <end position="515"/>
    </location>
</feature>
<evidence type="ECO:0000256" key="3">
    <source>
        <dbReference type="ARBA" id="ARBA00022840"/>
    </source>
</evidence>
<accession>A0A2A2HBA2</accession>
<dbReference type="Gene3D" id="3.90.190.20">
    <property type="entry name" value="Mur ligase, C-terminal domain"/>
    <property type="match status" value="1"/>
</dbReference>
<proteinExistence type="predicted"/>
<sequence length="533" mass="58854">MREAKDMTTNDTKKNIDINEDTVFGVIGVCGINGNLISRILMDHGYKVIANDMVNPEDCRFKSALKDYPDMEIYYGGVPESFFEKSDYIVLPMALIESKSMLYQKVKKYNIPILTPEDICDMFMPAHPVICITGTNGKTTTVAMLKNIVYKSGLKPCEHNLDNLQGNAADIPALQSRLKGDLNILETGTFGVTGSLKKLAEPCHPDVGIITNITPDHLDKNERFLDYAMVKGELIELLRGKKLIVNNDDPTIKALLDKLDYVGEVITYGLETNPVSKSTKQCFCGNNAVVDEYIAGVGVYSCKCGIEYQKPDFLAFNINDEHNAFDLKTPDNKIMHFELSVNGLHNIYNATAAIVCALKILQLDYDTIYQGVKEFNGVDGRMQTIGKIADKTIMVDYAHNPAGISTVLAELKNMYDVVVDVITTSSESGIKGDHEILENALKHADYVIPASNNAYDCAKEALDNKIGINQIILPEYLPQGEKIGTLGASKDQVKAGLYTALSLANKNVDLIVLTGEAAYKFEETLKDEIHSFK</sequence>
<organism evidence="6 8">
    <name type="scientific">Methanosphaera cuniculi</name>
    <dbReference type="NCBI Taxonomy" id="1077256"/>
    <lineage>
        <taxon>Archaea</taxon>
        <taxon>Methanobacteriati</taxon>
        <taxon>Methanobacteriota</taxon>
        <taxon>Methanomada group</taxon>
        <taxon>Methanobacteria</taxon>
        <taxon>Methanobacteriales</taxon>
        <taxon>Methanobacteriaceae</taxon>
        <taxon>Methanosphaera</taxon>
    </lineage>
</organism>